<dbReference type="SUPFAM" id="SSF48452">
    <property type="entry name" value="TPR-like"/>
    <property type="match status" value="1"/>
</dbReference>
<dbReference type="KEGG" id="arac:E0W69_013135"/>
<protein>
    <submittedName>
        <fullName evidence="1">SusD/RagB family nutrient-binding outer membrane lipoprotein</fullName>
    </submittedName>
</protein>
<keyword evidence="2" id="KW-1185">Reference proteome</keyword>
<organism evidence="1 2">
    <name type="scientific">Rhizosphaericola mali</name>
    <dbReference type="NCBI Taxonomy" id="2545455"/>
    <lineage>
        <taxon>Bacteria</taxon>
        <taxon>Pseudomonadati</taxon>
        <taxon>Bacteroidota</taxon>
        <taxon>Chitinophagia</taxon>
        <taxon>Chitinophagales</taxon>
        <taxon>Chitinophagaceae</taxon>
        <taxon>Rhizosphaericola</taxon>
    </lineage>
</organism>
<sequence>MKRIIYNLVILISLISTLSSCKKSLENDYLNPQSVEDGSIDRVFSSMLLNRRIQPTYWDFRTFILPATGAFSQVTAAESASNMWIPSLDYGQDRWTDFYSASPGIINEYTEMNTLYNALTDAEKSAQYVYLELGKIVLYDQAAQMIDLWGDIPFSEANSLNSSDRTVHQAVFDDAATLYNSFIDSLDNINTYLSSYTPSTVTTASLKKQDLIYTGDLTGWQKYANSLRLRLLMRISNVSESSAKTSITTMLNDPSTYPLIESNDDNAVLPMSPTTFNSDILSAFTDNSGQYSFAPTYLIDSFMSANNDPRLPFYWNKTSSGTDSGTYKGMPIAAGSGVYNTGVGKYSTYDSATFMYNYNVPGVLFTASESEFLKAEAYQRWNLGDPTSVYESGIRSSINFYYSIQNGAIFNARTFTKDAEPTETAIASYLAEDDIALTGTATNKLIKIYKQKWEHFFILQAGQAWAEVRRTGYPKLTFYTASNSNASQPPMRLLYPSTEKLYNTNYSSVESKDTRDTKIFWDIN</sequence>
<evidence type="ECO:0000313" key="2">
    <source>
        <dbReference type="Proteomes" id="UP000292424"/>
    </source>
</evidence>
<evidence type="ECO:0000313" key="1">
    <source>
        <dbReference type="EMBL" id="QES89565.1"/>
    </source>
</evidence>
<proteinExistence type="predicted"/>
<dbReference type="RefSeq" id="WP_131330508.1">
    <property type="nucleotide sequence ID" value="NZ_CP044016.1"/>
</dbReference>
<accession>A0A5P2G272</accession>
<gene>
    <name evidence="1" type="ORF">E0W69_013135</name>
</gene>
<reference evidence="1 2" key="1">
    <citation type="submission" date="2019-09" db="EMBL/GenBank/DDBJ databases">
        <title>Complete genome sequence of Arachidicoccus sp. B3-10 isolated from apple orchard soil.</title>
        <authorList>
            <person name="Kim H.S."/>
            <person name="Han K.-I."/>
            <person name="Suh M.K."/>
            <person name="Lee K.C."/>
            <person name="Eom M.K."/>
            <person name="Kim J.-S."/>
            <person name="Kang S.W."/>
            <person name="Sin Y."/>
            <person name="Lee J.-S."/>
        </authorList>
    </citation>
    <scope>NUCLEOTIDE SEQUENCE [LARGE SCALE GENOMIC DNA]</scope>
    <source>
        <strain evidence="1 2">B3-10</strain>
    </source>
</reference>
<dbReference type="AlphaFoldDB" id="A0A5P2G272"/>
<dbReference type="InterPro" id="IPR041662">
    <property type="entry name" value="SusD-like_2"/>
</dbReference>
<dbReference type="InterPro" id="IPR011990">
    <property type="entry name" value="TPR-like_helical_dom_sf"/>
</dbReference>
<dbReference type="OrthoDB" id="9766256at2"/>
<dbReference type="Proteomes" id="UP000292424">
    <property type="component" value="Chromosome"/>
</dbReference>
<dbReference type="EMBL" id="CP044016">
    <property type="protein sequence ID" value="QES89565.1"/>
    <property type="molecule type" value="Genomic_DNA"/>
</dbReference>
<keyword evidence="1" id="KW-0449">Lipoprotein</keyword>
<dbReference type="PROSITE" id="PS51257">
    <property type="entry name" value="PROKAR_LIPOPROTEIN"/>
    <property type="match status" value="1"/>
</dbReference>
<dbReference type="Pfam" id="PF12771">
    <property type="entry name" value="SusD-like_2"/>
    <property type="match status" value="1"/>
</dbReference>
<dbReference type="Gene3D" id="1.25.40.390">
    <property type="match status" value="1"/>
</dbReference>
<name>A0A5P2G272_9BACT</name>